<dbReference type="RefSeq" id="WP_014467401.1">
    <property type="nucleotide sequence ID" value="NC_017186.1"/>
</dbReference>
<dbReference type="CDD" id="cd01427">
    <property type="entry name" value="HAD_like"/>
    <property type="match status" value="1"/>
</dbReference>
<reference evidence="1 2" key="1">
    <citation type="journal article" date="2011" name="J. Bacteriol.">
        <title>Whole genome sequence of the rifamycin B-producing strain Amycolatopsis mediterranei S699.</title>
        <authorList>
            <person name="Verma M."/>
            <person name="Kaur J."/>
            <person name="Kumar M."/>
            <person name="Kumari K."/>
            <person name="Saxena A."/>
            <person name="Anand S."/>
            <person name="Nigam A."/>
            <person name="Ravi V."/>
            <person name="Raghuvanshi S."/>
            <person name="Khurana P."/>
            <person name="Tyagi A.K."/>
            <person name="Khurana J.P."/>
            <person name="Lal R."/>
        </authorList>
    </citation>
    <scope>NUCLEOTIDE SEQUENCE [LARGE SCALE GENOMIC DNA]</scope>
    <source>
        <strain evidence="1 2">S699</strain>
    </source>
</reference>
<sequence length="49" mass="5228">MLAGRFGFAEHLDEYGKRDFALPQGFAPERCAAVGDSQSDLPAAQLSSV</sequence>
<gene>
    <name evidence="1" type="ordered locus">RAM_31295</name>
</gene>
<organism evidence="1 2">
    <name type="scientific">Amycolatopsis mediterranei (strain S699)</name>
    <name type="common">Nocardia mediterranei</name>
    <dbReference type="NCBI Taxonomy" id="713604"/>
    <lineage>
        <taxon>Bacteria</taxon>
        <taxon>Bacillati</taxon>
        <taxon>Actinomycetota</taxon>
        <taxon>Actinomycetes</taxon>
        <taxon>Pseudonocardiales</taxon>
        <taxon>Pseudonocardiaceae</taxon>
        <taxon>Amycolatopsis</taxon>
    </lineage>
</organism>
<dbReference type="GeneID" id="92877233"/>
<dbReference type="KEGG" id="amn:RAM_31295"/>
<dbReference type="Proteomes" id="UP000006138">
    <property type="component" value="Chromosome"/>
</dbReference>
<proteinExistence type="predicted"/>
<keyword evidence="2" id="KW-1185">Reference proteome</keyword>
<dbReference type="AlphaFoldDB" id="A0A9R0P211"/>
<name>A0A9R0P211_AMYMS</name>
<dbReference type="InterPro" id="IPR036412">
    <property type="entry name" value="HAD-like_sf"/>
</dbReference>
<evidence type="ECO:0000313" key="1">
    <source>
        <dbReference type="EMBL" id="AEK44734.1"/>
    </source>
</evidence>
<dbReference type="SUPFAM" id="SSF56784">
    <property type="entry name" value="HAD-like"/>
    <property type="match status" value="1"/>
</dbReference>
<evidence type="ECO:0000313" key="2">
    <source>
        <dbReference type="Proteomes" id="UP000006138"/>
    </source>
</evidence>
<protein>
    <submittedName>
        <fullName evidence="1">Uncharacterized protein</fullName>
    </submittedName>
</protein>
<accession>A0A9R0P211</accession>
<dbReference type="EMBL" id="CP002896">
    <property type="protein sequence ID" value="AEK44734.1"/>
    <property type="molecule type" value="Genomic_DNA"/>
</dbReference>